<dbReference type="InterPro" id="IPR037066">
    <property type="entry name" value="Plug_dom_sf"/>
</dbReference>
<comment type="subcellular location">
    <subcellularLocation>
        <location evidence="1 10">Cell outer membrane</location>
        <topology evidence="1 10">Multi-pass membrane protein</topology>
    </subcellularLocation>
</comment>
<comment type="similarity">
    <text evidence="10 11">Belongs to the TonB-dependent receptor family.</text>
</comment>
<evidence type="ECO:0000256" key="6">
    <source>
        <dbReference type="ARBA" id="ARBA00023077"/>
    </source>
</evidence>
<gene>
    <name evidence="15" type="ORF">HNR65_002544</name>
</gene>
<protein>
    <submittedName>
        <fullName evidence="15">Iron complex outermembrane receptor protein</fullName>
    </submittedName>
</protein>
<evidence type="ECO:0000259" key="13">
    <source>
        <dbReference type="Pfam" id="PF00593"/>
    </source>
</evidence>
<evidence type="ECO:0000256" key="7">
    <source>
        <dbReference type="ARBA" id="ARBA00023136"/>
    </source>
</evidence>
<evidence type="ECO:0000256" key="5">
    <source>
        <dbReference type="ARBA" id="ARBA00022729"/>
    </source>
</evidence>
<feature type="domain" description="TonB-dependent receptor plug" evidence="14">
    <location>
        <begin position="70"/>
        <end position="161"/>
    </location>
</feature>
<comment type="caution">
    <text evidence="15">The sequence shown here is derived from an EMBL/GenBank/DDBJ whole genome shotgun (WGS) entry which is preliminary data.</text>
</comment>
<dbReference type="InterPro" id="IPR036942">
    <property type="entry name" value="Beta-barrel_TonB_sf"/>
</dbReference>
<dbReference type="EMBL" id="JACDUS010000007">
    <property type="protein sequence ID" value="MBA2882203.1"/>
    <property type="molecule type" value="Genomic_DNA"/>
</dbReference>
<keyword evidence="2 10" id="KW-0813">Transport</keyword>
<dbReference type="AlphaFoldDB" id="A0A7W0CAM2"/>
<dbReference type="InterPro" id="IPR000531">
    <property type="entry name" value="Beta-barrel_TonB"/>
</dbReference>
<accession>A0A7W0CAM2</accession>
<dbReference type="Pfam" id="PF00593">
    <property type="entry name" value="TonB_dep_Rec_b-barrel"/>
    <property type="match status" value="1"/>
</dbReference>
<dbReference type="Pfam" id="PF07715">
    <property type="entry name" value="Plug"/>
    <property type="match status" value="1"/>
</dbReference>
<evidence type="ECO:0000256" key="4">
    <source>
        <dbReference type="ARBA" id="ARBA00022692"/>
    </source>
</evidence>
<name>A0A7W0CAM2_9BACT</name>
<dbReference type="InterPro" id="IPR012910">
    <property type="entry name" value="Plug_dom"/>
</dbReference>
<evidence type="ECO:0000256" key="3">
    <source>
        <dbReference type="ARBA" id="ARBA00022452"/>
    </source>
</evidence>
<dbReference type="InterPro" id="IPR039426">
    <property type="entry name" value="TonB-dep_rcpt-like"/>
</dbReference>
<keyword evidence="16" id="KW-1185">Reference proteome</keyword>
<dbReference type="GO" id="GO:0015344">
    <property type="term" value="F:siderophore uptake transmembrane transporter activity"/>
    <property type="evidence" value="ECO:0007669"/>
    <property type="project" value="TreeGrafter"/>
</dbReference>
<proteinExistence type="inferred from homology"/>
<keyword evidence="7 10" id="KW-0472">Membrane</keyword>
<dbReference type="GO" id="GO:0044718">
    <property type="term" value="P:siderophore transmembrane transport"/>
    <property type="evidence" value="ECO:0007669"/>
    <property type="project" value="TreeGrafter"/>
</dbReference>
<evidence type="ECO:0000256" key="9">
    <source>
        <dbReference type="ARBA" id="ARBA00023237"/>
    </source>
</evidence>
<keyword evidence="5" id="KW-0732">Signal</keyword>
<keyword evidence="4 10" id="KW-0812">Transmembrane</keyword>
<evidence type="ECO:0000259" key="14">
    <source>
        <dbReference type="Pfam" id="PF07715"/>
    </source>
</evidence>
<dbReference type="Gene3D" id="2.170.130.10">
    <property type="entry name" value="TonB-dependent receptor, plug domain"/>
    <property type="match status" value="1"/>
</dbReference>
<evidence type="ECO:0000256" key="10">
    <source>
        <dbReference type="PROSITE-ProRule" id="PRU01360"/>
    </source>
</evidence>
<organism evidence="15 16">
    <name type="scientific">Desulfosalsimonas propionicica</name>
    <dbReference type="NCBI Taxonomy" id="332175"/>
    <lineage>
        <taxon>Bacteria</taxon>
        <taxon>Pseudomonadati</taxon>
        <taxon>Thermodesulfobacteriota</taxon>
        <taxon>Desulfobacteria</taxon>
        <taxon>Desulfobacterales</taxon>
        <taxon>Desulfosalsimonadaceae</taxon>
        <taxon>Desulfosalsimonas</taxon>
    </lineage>
</organism>
<dbReference type="SUPFAM" id="SSF56935">
    <property type="entry name" value="Porins"/>
    <property type="match status" value="1"/>
</dbReference>
<keyword evidence="3 10" id="KW-1134">Transmembrane beta strand</keyword>
<evidence type="ECO:0000256" key="11">
    <source>
        <dbReference type="RuleBase" id="RU003357"/>
    </source>
</evidence>
<reference evidence="15 16" key="1">
    <citation type="submission" date="2020-07" db="EMBL/GenBank/DDBJ databases">
        <title>Genomic Encyclopedia of Type Strains, Phase IV (KMG-IV): sequencing the most valuable type-strain genomes for metagenomic binning, comparative biology and taxonomic classification.</title>
        <authorList>
            <person name="Goeker M."/>
        </authorList>
    </citation>
    <scope>NUCLEOTIDE SEQUENCE [LARGE SCALE GENOMIC DNA]</scope>
    <source>
        <strain evidence="15 16">DSM 17721</strain>
    </source>
</reference>
<feature type="domain" description="TonB-dependent receptor-like beta-barrel" evidence="13">
    <location>
        <begin position="242"/>
        <end position="679"/>
    </location>
</feature>
<evidence type="ECO:0000256" key="8">
    <source>
        <dbReference type="ARBA" id="ARBA00023170"/>
    </source>
</evidence>
<sequence length="705" mass="79822">MRRKIARWTGIIIIAAILSPVFFLCRADAEENVEELDTMVVKEKKTKPQIVTEPGKTIINTEHYHGAGIPQNVSDFIKDLPIMNYRGGSELVPDSDTFYLRGFDGNRFVSAMDGVTIRKTGGRRGSNIVDYALLPPFLIESVEVMPGPHSALYPGKSIGGAVNFISKTPRRYEEAKPDLVFSASYGDYGTQNHSLSASGGAGSAIYDLGYQKYATDGYLRNHEADIDTVFGRLGYILPNNGYVTFQASYTDADRQRPVVNDPDDPASDYDPDYPVREKQSGRDLYYDQNPTWDKTATYYRLNSKIPTPLGTWSAGAYYGEETRDHADLNSGSWKTHWKQQGAKVANEFSLGEGHVTTIGADLAQNYDASDDESYKKRIEIISGFARHEWQITQRLNMTAGARYEDVTINVDNSNNNGGTWISGEDKWIERNWSDWSPKSFLTYELDDHADWLRDTSVSAGISRIWRAPDYHGDYNPQGKPTGAWLEPEHGTGYDAILSRRLAGDINLQLNYSYYRIKDFISYNRDFAQYTPASGNPVEPGKEFMDYKINLEEVIRQGLEVQLNGSLSRDLDFILGYAYQHFDNQGDEPAGEEELSNRPEHRANASLIWHVRQGTRLILDYECQDDQVAVEAIEVAEDIYEFRETEVDAFHVFDLGVEQRLFDQWRSIKSGMLKVYVKNLFDRDYINSSGEPAVDRTMGAAFSFKY</sequence>
<dbReference type="PANTHER" id="PTHR30069">
    <property type="entry name" value="TONB-DEPENDENT OUTER MEMBRANE RECEPTOR"/>
    <property type="match status" value="1"/>
</dbReference>
<dbReference type="PROSITE" id="PS52016">
    <property type="entry name" value="TONB_DEPENDENT_REC_3"/>
    <property type="match status" value="1"/>
</dbReference>
<evidence type="ECO:0000256" key="2">
    <source>
        <dbReference type="ARBA" id="ARBA00022448"/>
    </source>
</evidence>
<evidence type="ECO:0000256" key="12">
    <source>
        <dbReference type="SAM" id="MobiDB-lite"/>
    </source>
</evidence>
<feature type="region of interest" description="Disordered" evidence="12">
    <location>
        <begin position="253"/>
        <end position="279"/>
    </location>
</feature>
<dbReference type="RefSeq" id="WP_181551850.1">
    <property type="nucleotide sequence ID" value="NZ_JACDUS010000007.1"/>
</dbReference>
<keyword evidence="8 15" id="KW-0675">Receptor</keyword>
<dbReference type="GO" id="GO:0009279">
    <property type="term" value="C:cell outer membrane"/>
    <property type="evidence" value="ECO:0007669"/>
    <property type="project" value="UniProtKB-SubCell"/>
</dbReference>
<evidence type="ECO:0000313" key="15">
    <source>
        <dbReference type="EMBL" id="MBA2882203.1"/>
    </source>
</evidence>
<keyword evidence="9 10" id="KW-0998">Cell outer membrane</keyword>
<keyword evidence="6 11" id="KW-0798">TonB box</keyword>
<evidence type="ECO:0000313" key="16">
    <source>
        <dbReference type="Proteomes" id="UP000525298"/>
    </source>
</evidence>
<evidence type="ECO:0000256" key="1">
    <source>
        <dbReference type="ARBA" id="ARBA00004571"/>
    </source>
</evidence>
<dbReference type="PANTHER" id="PTHR30069:SF29">
    <property type="entry name" value="HEMOGLOBIN AND HEMOGLOBIN-HAPTOGLOBIN-BINDING PROTEIN 1-RELATED"/>
    <property type="match status" value="1"/>
</dbReference>
<feature type="compositionally biased region" description="Acidic residues" evidence="12">
    <location>
        <begin position="261"/>
        <end position="271"/>
    </location>
</feature>
<dbReference type="Gene3D" id="2.40.170.20">
    <property type="entry name" value="TonB-dependent receptor, beta-barrel domain"/>
    <property type="match status" value="1"/>
</dbReference>
<dbReference type="Proteomes" id="UP000525298">
    <property type="component" value="Unassembled WGS sequence"/>
</dbReference>